<feature type="transmembrane region" description="Helical" evidence="1">
    <location>
        <begin position="45"/>
        <end position="67"/>
    </location>
</feature>
<keyword evidence="1" id="KW-0812">Transmembrane</keyword>
<proteinExistence type="predicted"/>
<reference evidence="2 3" key="1">
    <citation type="journal article" date="2016" name="Nat. Commun.">
        <title>Thousands of microbial genomes shed light on interconnected biogeochemical processes in an aquifer system.</title>
        <authorList>
            <person name="Anantharaman K."/>
            <person name="Brown C.T."/>
            <person name="Hug L.A."/>
            <person name="Sharon I."/>
            <person name="Castelle C.J."/>
            <person name="Probst A.J."/>
            <person name="Thomas B.C."/>
            <person name="Singh A."/>
            <person name="Wilkins M.J."/>
            <person name="Karaoz U."/>
            <person name="Brodie E.L."/>
            <person name="Williams K.H."/>
            <person name="Hubbard S.S."/>
            <person name="Banfield J.F."/>
        </authorList>
    </citation>
    <scope>NUCLEOTIDE SEQUENCE [LARGE SCALE GENOMIC DNA]</scope>
</reference>
<dbReference type="AlphaFoldDB" id="A0A1F4V789"/>
<name>A0A1F4V789_UNCKA</name>
<dbReference type="Proteomes" id="UP000178127">
    <property type="component" value="Unassembled WGS sequence"/>
</dbReference>
<feature type="transmembrane region" description="Helical" evidence="1">
    <location>
        <begin position="12"/>
        <end position="33"/>
    </location>
</feature>
<keyword evidence="1" id="KW-0472">Membrane</keyword>
<accession>A0A1F4V789</accession>
<sequence length="72" mass="7738">MNKKPEEEEPGLGSYVVVMVWTAFSIVIALQVINLFGGPTNVKALLVGGILGAILIFVVPLIAFHVFGSRQK</sequence>
<protein>
    <recommendedName>
        <fullName evidence="4">DUF5671 domain-containing protein</fullName>
    </recommendedName>
</protein>
<keyword evidence="1" id="KW-1133">Transmembrane helix</keyword>
<dbReference type="EMBL" id="MEVD01000016">
    <property type="protein sequence ID" value="OGC53027.1"/>
    <property type="molecule type" value="Genomic_DNA"/>
</dbReference>
<organism evidence="2 3">
    <name type="scientific">candidate division WWE3 bacterium RIFCSPHIGHO2_02_FULL_38_14</name>
    <dbReference type="NCBI Taxonomy" id="1802620"/>
    <lineage>
        <taxon>Bacteria</taxon>
        <taxon>Katanobacteria</taxon>
    </lineage>
</organism>
<gene>
    <name evidence="2" type="ORF">A3D91_01820</name>
</gene>
<dbReference type="STRING" id="1802620.A3D91_01820"/>
<evidence type="ECO:0008006" key="4">
    <source>
        <dbReference type="Google" id="ProtNLM"/>
    </source>
</evidence>
<evidence type="ECO:0000313" key="2">
    <source>
        <dbReference type="EMBL" id="OGC53027.1"/>
    </source>
</evidence>
<evidence type="ECO:0000313" key="3">
    <source>
        <dbReference type="Proteomes" id="UP000178127"/>
    </source>
</evidence>
<evidence type="ECO:0000256" key="1">
    <source>
        <dbReference type="SAM" id="Phobius"/>
    </source>
</evidence>
<comment type="caution">
    <text evidence="2">The sequence shown here is derived from an EMBL/GenBank/DDBJ whole genome shotgun (WGS) entry which is preliminary data.</text>
</comment>